<dbReference type="PANTHER" id="PTHR30024:SF46">
    <property type="entry name" value="ABC TRANSPORTER, SUBSTRATE-BINDING LIPOPROTEIN"/>
    <property type="match status" value="1"/>
</dbReference>
<keyword evidence="1" id="KW-0732">Signal</keyword>
<dbReference type="EMBL" id="JBBMER010000002">
    <property type="protein sequence ID" value="MEQ2378990.1"/>
    <property type="molecule type" value="Genomic_DNA"/>
</dbReference>
<dbReference type="SUPFAM" id="SSF53850">
    <property type="entry name" value="Periplasmic binding protein-like II"/>
    <property type="match status" value="1"/>
</dbReference>
<evidence type="ECO:0000256" key="1">
    <source>
        <dbReference type="SAM" id="SignalP"/>
    </source>
</evidence>
<feature type="domain" description="SsuA/THI5-like" evidence="2">
    <location>
        <begin position="125"/>
        <end position="275"/>
    </location>
</feature>
<dbReference type="PIRSF" id="PIRSF027386">
    <property type="entry name" value="UCP027386_ABC_sbc_TM0202"/>
    <property type="match status" value="1"/>
</dbReference>
<organism evidence="3 4">
    <name type="scientific">[Lactobacillus] rogosae</name>
    <dbReference type="NCBI Taxonomy" id="706562"/>
    <lineage>
        <taxon>Bacteria</taxon>
        <taxon>Bacillati</taxon>
        <taxon>Bacillota</taxon>
        <taxon>Clostridia</taxon>
        <taxon>Lachnospirales</taxon>
        <taxon>Lachnospiraceae</taxon>
        <taxon>Lachnospira</taxon>
    </lineage>
</organism>
<dbReference type="RefSeq" id="WP_349153298.1">
    <property type="nucleotide sequence ID" value="NZ_DAWDAH010000001.1"/>
</dbReference>
<dbReference type="PANTHER" id="PTHR30024">
    <property type="entry name" value="ALIPHATIC SULFONATES-BINDING PROTEIN-RELATED"/>
    <property type="match status" value="1"/>
</dbReference>
<accession>A0ABV1BTB1</accession>
<evidence type="ECO:0000259" key="2">
    <source>
        <dbReference type="Pfam" id="PF09084"/>
    </source>
</evidence>
<sequence>MRERMRKLTAAILMLVMVSVMFTACGSNSSDKSDNATQESTSAYVSEDIKVAALKGPTAIGMVKLMSDNEYNKTANNYTFQIEAAADAFTADLIKGDVQIAAMPCNAAATLYNKSNGKVSVVGINTLGVLYILDNKGEVTNVSDLKGRTIYTTGKGTTPEYTLRYLLNTNGIDPDKDVHIEFKSEASEVAAIMASAKEETVAMLPQPFATTVLMNNKEARIALDVTKEWENVSKDGSTVVTGVIVVNTEYYNNHKAAVDKFLEEYKLSADYVNANVDEVSTLVEKYGITKAAVAKQAIPKCNITIITGSDAKDKISKYLNVLYEANPASVGGKLPEDNFYK</sequence>
<dbReference type="Proteomes" id="UP001442364">
    <property type="component" value="Unassembled WGS sequence"/>
</dbReference>
<gene>
    <name evidence="3" type="ORF">WMO14_03695</name>
</gene>
<proteinExistence type="predicted"/>
<dbReference type="PROSITE" id="PS51257">
    <property type="entry name" value="PROKAR_LIPOPROTEIN"/>
    <property type="match status" value="1"/>
</dbReference>
<dbReference type="Pfam" id="PF09084">
    <property type="entry name" value="NMT1"/>
    <property type="match status" value="1"/>
</dbReference>
<name>A0ABV1BTB1_9FIRM</name>
<feature type="signal peptide" evidence="1">
    <location>
        <begin position="1"/>
        <end position="23"/>
    </location>
</feature>
<dbReference type="InterPro" id="IPR015168">
    <property type="entry name" value="SsuA/THI5"/>
</dbReference>
<dbReference type="Gene3D" id="3.40.190.10">
    <property type="entry name" value="Periplasmic binding protein-like II"/>
    <property type="match status" value="2"/>
</dbReference>
<evidence type="ECO:0000313" key="4">
    <source>
        <dbReference type="Proteomes" id="UP001442364"/>
    </source>
</evidence>
<comment type="caution">
    <text evidence="3">The sequence shown here is derived from an EMBL/GenBank/DDBJ whole genome shotgun (WGS) entry which is preliminary data.</text>
</comment>
<dbReference type="InterPro" id="IPR027024">
    <property type="entry name" value="UCP027386_ABC_sbc_TM0202"/>
</dbReference>
<evidence type="ECO:0000313" key="3">
    <source>
        <dbReference type="EMBL" id="MEQ2378990.1"/>
    </source>
</evidence>
<reference evidence="3 4" key="1">
    <citation type="submission" date="2024-03" db="EMBL/GenBank/DDBJ databases">
        <title>Human intestinal bacterial collection.</title>
        <authorList>
            <person name="Pauvert C."/>
            <person name="Hitch T.C.A."/>
            <person name="Clavel T."/>
        </authorList>
    </citation>
    <scope>NUCLEOTIDE SEQUENCE [LARGE SCALE GENOMIC DNA]</scope>
    <source>
        <strain evidence="3 4">CLA-AA-H255</strain>
    </source>
</reference>
<feature type="chain" id="PRO_5046513956" evidence="1">
    <location>
        <begin position="24"/>
        <end position="341"/>
    </location>
</feature>
<protein>
    <submittedName>
        <fullName evidence="3">ABC transporter substrate-binding protein</fullName>
    </submittedName>
</protein>
<keyword evidence="4" id="KW-1185">Reference proteome</keyword>